<dbReference type="GO" id="GO:0055129">
    <property type="term" value="P:L-proline biosynthetic process"/>
    <property type="evidence" value="ECO:0007669"/>
    <property type="project" value="UniProtKB-UniRule"/>
</dbReference>
<evidence type="ECO:0000259" key="9">
    <source>
        <dbReference type="SMART" id="SM00359"/>
    </source>
</evidence>
<feature type="binding site" evidence="8">
    <location>
        <position position="155"/>
    </location>
    <ligand>
        <name>substrate</name>
    </ligand>
</feature>
<dbReference type="NCBIfam" id="TIGR01027">
    <property type="entry name" value="proB"/>
    <property type="match status" value="1"/>
</dbReference>
<dbReference type="PROSITE" id="PS00902">
    <property type="entry name" value="GLUTAMATE_5_KINASE"/>
    <property type="match status" value="1"/>
</dbReference>
<dbReference type="GO" id="GO:0003723">
    <property type="term" value="F:RNA binding"/>
    <property type="evidence" value="ECO:0007669"/>
    <property type="project" value="InterPro"/>
</dbReference>
<evidence type="ECO:0000313" key="11">
    <source>
        <dbReference type="Proteomes" id="UP000045545"/>
    </source>
</evidence>
<organism evidence="10 11">
    <name type="scientific">Syntrophomonas zehnderi OL-4</name>
    <dbReference type="NCBI Taxonomy" id="690567"/>
    <lineage>
        <taxon>Bacteria</taxon>
        <taxon>Bacillati</taxon>
        <taxon>Bacillota</taxon>
        <taxon>Clostridia</taxon>
        <taxon>Eubacteriales</taxon>
        <taxon>Syntrophomonadaceae</taxon>
        <taxon>Syntrophomonas</taxon>
    </lineage>
</organism>
<dbReference type="FunFam" id="2.30.130.10:FF:000007">
    <property type="entry name" value="Glutamate 5-kinase"/>
    <property type="match status" value="1"/>
</dbReference>
<name>A0A0E4GE93_9FIRM</name>
<dbReference type="PRINTS" id="PR00474">
    <property type="entry name" value="GLU5KINASE"/>
</dbReference>
<dbReference type="Proteomes" id="UP000045545">
    <property type="component" value="Unassembled WGS sequence"/>
</dbReference>
<evidence type="ECO:0000313" key="10">
    <source>
        <dbReference type="EMBL" id="CFX79949.1"/>
    </source>
</evidence>
<dbReference type="Pfam" id="PF01472">
    <property type="entry name" value="PUA"/>
    <property type="match status" value="1"/>
</dbReference>
<dbReference type="InterPro" id="IPR005715">
    <property type="entry name" value="Glu_5kinase/COase_Synthase"/>
</dbReference>
<dbReference type="PROSITE" id="PS50890">
    <property type="entry name" value="PUA"/>
    <property type="match status" value="1"/>
</dbReference>
<dbReference type="Pfam" id="PF00696">
    <property type="entry name" value="AA_kinase"/>
    <property type="match status" value="1"/>
</dbReference>
<dbReference type="SUPFAM" id="SSF88697">
    <property type="entry name" value="PUA domain-like"/>
    <property type="match status" value="1"/>
</dbReference>
<dbReference type="InterPro" id="IPR015947">
    <property type="entry name" value="PUA-like_sf"/>
</dbReference>
<keyword evidence="2 8" id="KW-0028">Amino-acid biosynthesis</keyword>
<dbReference type="PANTHER" id="PTHR43654:SF1">
    <property type="entry name" value="ISOPENTENYL PHOSPHATE KINASE"/>
    <property type="match status" value="1"/>
</dbReference>
<dbReference type="RefSeq" id="WP_046498135.1">
    <property type="nucleotide sequence ID" value="NZ_CGIH01000031.1"/>
</dbReference>
<dbReference type="InterPro" id="IPR002478">
    <property type="entry name" value="PUA"/>
</dbReference>
<sequence length="375" mass="41121">MNIRDSFVKCRRVVVKVGTSTLTYGNGQLNLERMERLVRELADLHNRDIEVILVSSGAVGTGANSMGLKRIPKTLPEKQALAAIGQGRLLHMYEKFFAEYGKTVAQVLLTREDLDERIRYLNATSTLLAILKMKVIPIINENDTVVVEEIKIGDNDTLSTMVAGIVNADLLIILSDVDGLYDSDPRVHKSACLMSEVFEVTPEMRVNAASRGNTFASGGMLTKLKAADICMAAGIPMVIANSAEKNVIRRIFASEELGTVFVPREEKMQARKKWLAFGSMQHGTIKVDAGAEQALVNRGKSLLSSGIAAVEGDFERGTVVGVETLDGQEIARGLTNYSADEIRLIAGKKSGEIEQMLGSKDYDEVIHRDNLWVKH</sequence>
<dbReference type="STRING" id="690567.1894"/>
<comment type="subcellular location">
    <subcellularLocation>
        <location evidence="8">Cytoplasm</location>
    </subcellularLocation>
</comment>
<gene>
    <name evidence="8" type="primary">proB</name>
    <name evidence="10" type="ORF">1894</name>
</gene>
<comment type="pathway">
    <text evidence="8">Amino-acid biosynthesis; L-proline biosynthesis; L-glutamate 5-semialdehyde from L-glutamate: step 1/2.</text>
</comment>
<feature type="binding site" evidence="8">
    <location>
        <position position="16"/>
    </location>
    <ligand>
        <name>ATP</name>
        <dbReference type="ChEBI" id="CHEBI:30616"/>
    </ligand>
</feature>
<keyword evidence="3 8" id="KW-0641">Proline biosynthesis</keyword>
<dbReference type="SUPFAM" id="SSF53633">
    <property type="entry name" value="Carbamate kinase-like"/>
    <property type="match status" value="1"/>
</dbReference>
<feature type="binding site" evidence="8">
    <location>
        <begin position="217"/>
        <end position="223"/>
    </location>
    <ligand>
        <name>ATP</name>
        <dbReference type="ChEBI" id="CHEBI:30616"/>
    </ligand>
</feature>
<dbReference type="PANTHER" id="PTHR43654">
    <property type="entry name" value="GLUTAMATE 5-KINASE"/>
    <property type="match status" value="1"/>
</dbReference>
<keyword evidence="11" id="KW-1185">Reference proteome</keyword>
<dbReference type="HAMAP" id="MF_00456">
    <property type="entry name" value="ProB"/>
    <property type="match status" value="1"/>
</dbReference>
<evidence type="ECO:0000256" key="2">
    <source>
        <dbReference type="ARBA" id="ARBA00022605"/>
    </source>
</evidence>
<keyword evidence="7 8" id="KW-0067">ATP-binding</keyword>
<dbReference type="Gene3D" id="2.30.130.10">
    <property type="entry name" value="PUA domain"/>
    <property type="match status" value="1"/>
</dbReference>
<dbReference type="GO" id="GO:0005524">
    <property type="term" value="F:ATP binding"/>
    <property type="evidence" value="ECO:0007669"/>
    <property type="project" value="UniProtKB-KW"/>
</dbReference>
<comment type="similarity">
    <text evidence="8">Belongs to the glutamate 5-kinase family.</text>
</comment>
<dbReference type="InterPro" id="IPR011529">
    <property type="entry name" value="Glu_5kinase"/>
</dbReference>
<evidence type="ECO:0000256" key="1">
    <source>
        <dbReference type="ARBA" id="ARBA00022490"/>
    </source>
</evidence>
<feature type="binding site" evidence="8">
    <location>
        <position position="143"/>
    </location>
    <ligand>
        <name>substrate</name>
    </ligand>
</feature>
<dbReference type="GO" id="GO:0005829">
    <property type="term" value="C:cytosol"/>
    <property type="evidence" value="ECO:0007669"/>
    <property type="project" value="TreeGrafter"/>
</dbReference>
<dbReference type="PIRSF" id="PIRSF000729">
    <property type="entry name" value="GK"/>
    <property type="match status" value="1"/>
</dbReference>
<dbReference type="FunFam" id="3.40.1160.10:FF:000018">
    <property type="entry name" value="Glutamate 5-kinase"/>
    <property type="match status" value="1"/>
</dbReference>
<reference evidence="10 11" key="1">
    <citation type="submission" date="2015-03" db="EMBL/GenBank/DDBJ databases">
        <authorList>
            <person name="Murphy D."/>
        </authorList>
    </citation>
    <scope>NUCLEOTIDE SEQUENCE [LARGE SCALE GENOMIC DNA]</scope>
    <source>
        <strain evidence="10 11">OL-4</strain>
    </source>
</reference>
<evidence type="ECO:0000256" key="5">
    <source>
        <dbReference type="ARBA" id="ARBA00022741"/>
    </source>
</evidence>
<dbReference type="CDD" id="cd21157">
    <property type="entry name" value="PUA_G5K"/>
    <property type="match status" value="1"/>
</dbReference>
<dbReference type="UniPathway" id="UPA00098">
    <property type="reaction ID" value="UER00359"/>
</dbReference>
<dbReference type="EMBL" id="CGIH01000031">
    <property type="protein sequence ID" value="CFX79949.1"/>
    <property type="molecule type" value="Genomic_DNA"/>
</dbReference>
<dbReference type="InterPro" id="IPR001057">
    <property type="entry name" value="Glu/AcGlu_kinase"/>
</dbReference>
<accession>A0A0E4GE93</accession>
<dbReference type="OrthoDB" id="9804434at2"/>
<dbReference type="InterPro" id="IPR036974">
    <property type="entry name" value="PUA_sf"/>
</dbReference>
<keyword evidence="5 8" id="KW-0547">Nucleotide-binding</keyword>
<dbReference type="EC" id="2.7.2.11" evidence="8"/>
<protein>
    <recommendedName>
        <fullName evidence="8">Glutamate 5-kinase</fullName>
        <ecNumber evidence="8">2.7.2.11</ecNumber>
    </recommendedName>
    <alternativeName>
        <fullName evidence="8">Gamma-glutamyl kinase</fullName>
        <shortName evidence="8">GK</shortName>
    </alternativeName>
</protein>
<evidence type="ECO:0000256" key="4">
    <source>
        <dbReference type="ARBA" id="ARBA00022679"/>
    </source>
</evidence>
<feature type="domain" description="PUA" evidence="9">
    <location>
        <begin position="283"/>
        <end position="366"/>
    </location>
</feature>
<dbReference type="SMART" id="SM00359">
    <property type="entry name" value="PUA"/>
    <property type="match status" value="1"/>
</dbReference>
<feature type="binding site" evidence="8">
    <location>
        <begin position="175"/>
        <end position="176"/>
    </location>
    <ligand>
        <name>ATP</name>
        <dbReference type="ChEBI" id="CHEBI:30616"/>
    </ligand>
</feature>
<dbReference type="GO" id="GO:0004349">
    <property type="term" value="F:glutamate 5-kinase activity"/>
    <property type="evidence" value="ECO:0007669"/>
    <property type="project" value="UniProtKB-UniRule"/>
</dbReference>
<proteinExistence type="inferred from homology"/>
<dbReference type="Gene3D" id="3.40.1160.10">
    <property type="entry name" value="Acetylglutamate kinase-like"/>
    <property type="match status" value="2"/>
</dbReference>
<feature type="binding site" evidence="8">
    <location>
        <position position="56"/>
    </location>
    <ligand>
        <name>substrate</name>
    </ligand>
</feature>
<evidence type="ECO:0000256" key="6">
    <source>
        <dbReference type="ARBA" id="ARBA00022777"/>
    </source>
</evidence>
<dbReference type="InterPro" id="IPR036393">
    <property type="entry name" value="AceGlu_kinase-like_sf"/>
</dbReference>
<comment type="function">
    <text evidence="8">Catalyzes the transfer of a phosphate group to glutamate to form L-glutamate 5-phosphate.</text>
</comment>
<dbReference type="InterPro" id="IPR041739">
    <property type="entry name" value="G5K_ProB"/>
</dbReference>
<evidence type="ECO:0000256" key="7">
    <source>
        <dbReference type="ARBA" id="ARBA00022840"/>
    </source>
</evidence>
<evidence type="ECO:0000256" key="3">
    <source>
        <dbReference type="ARBA" id="ARBA00022650"/>
    </source>
</evidence>
<keyword evidence="4 8" id="KW-0808">Transferase</keyword>
<evidence type="ECO:0000256" key="8">
    <source>
        <dbReference type="HAMAP-Rule" id="MF_00456"/>
    </source>
</evidence>
<dbReference type="AlphaFoldDB" id="A0A0E4GE93"/>
<dbReference type="CDD" id="cd04242">
    <property type="entry name" value="AAK_G5K_ProB"/>
    <property type="match status" value="1"/>
</dbReference>
<dbReference type="InterPro" id="IPR001048">
    <property type="entry name" value="Asp/Glu/Uridylate_kinase"/>
</dbReference>
<comment type="catalytic activity">
    <reaction evidence="8">
        <text>L-glutamate + ATP = L-glutamyl 5-phosphate + ADP</text>
        <dbReference type="Rhea" id="RHEA:14877"/>
        <dbReference type="ChEBI" id="CHEBI:29985"/>
        <dbReference type="ChEBI" id="CHEBI:30616"/>
        <dbReference type="ChEBI" id="CHEBI:58274"/>
        <dbReference type="ChEBI" id="CHEBI:456216"/>
        <dbReference type="EC" id="2.7.2.11"/>
    </reaction>
</comment>
<dbReference type="InterPro" id="IPR019797">
    <property type="entry name" value="Glutamate_5-kinase_CS"/>
</dbReference>
<keyword evidence="1 8" id="KW-0963">Cytoplasm</keyword>
<keyword evidence="6 8" id="KW-0418">Kinase</keyword>